<keyword evidence="1" id="KW-0732">Signal</keyword>
<name>A0ABR3XGS7_9PEZI</name>
<comment type="caution">
    <text evidence="2">The sequence shown here is derived from an EMBL/GenBank/DDBJ whole genome shotgun (WGS) entry which is preliminary data.</text>
</comment>
<evidence type="ECO:0000313" key="2">
    <source>
        <dbReference type="EMBL" id="KAL1874860.1"/>
    </source>
</evidence>
<feature type="signal peptide" evidence="1">
    <location>
        <begin position="1"/>
        <end position="22"/>
    </location>
</feature>
<protein>
    <submittedName>
        <fullName evidence="2">Uncharacterized protein</fullName>
    </submittedName>
</protein>
<dbReference type="EMBL" id="JAWRVE010000021">
    <property type="protein sequence ID" value="KAL1874860.1"/>
    <property type="molecule type" value="Genomic_DNA"/>
</dbReference>
<feature type="chain" id="PRO_5047013438" evidence="1">
    <location>
        <begin position="23"/>
        <end position="134"/>
    </location>
</feature>
<accession>A0ABR3XGS7</accession>
<gene>
    <name evidence="2" type="ORF">Daus18300_003401</name>
</gene>
<dbReference type="Proteomes" id="UP001583177">
    <property type="component" value="Unassembled WGS sequence"/>
</dbReference>
<sequence>MGCATSLRVHGWLSQLLVPAACWYVRYDGECQCGPYRLTRRDVRYLSSVAERRGLPLTDRGYVLQAWFFSALHFNTIEDNCRSEVMVLVPTSDAHEYERLDALCVVKMEYFVSRPSVEGMAQRFGWELTEFKIG</sequence>
<proteinExistence type="predicted"/>
<reference evidence="2 3" key="1">
    <citation type="journal article" date="2024" name="IMA Fungus">
        <title>IMA Genome - F19 : A genome assembly and annotation guide to empower mycologists, including annotated draft genome sequences of Ceratocystis pirilliformis, Diaporthe australafricana, Fusarium ophioides, Paecilomyces lecythidis, and Sporothrix stenoceras.</title>
        <authorList>
            <person name="Aylward J."/>
            <person name="Wilson A.M."/>
            <person name="Visagie C.M."/>
            <person name="Spraker J."/>
            <person name="Barnes I."/>
            <person name="Buitendag C."/>
            <person name="Ceriani C."/>
            <person name="Del Mar Angel L."/>
            <person name="du Plessis D."/>
            <person name="Fuchs T."/>
            <person name="Gasser K."/>
            <person name="Kramer D."/>
            <person name="Li W."/>
            <person name="Munsamy K."/>
            <person name="Piso A."/>
            <person name="Price J.L."/>
            <person name="Sonnekus B."/>
            <person name="Thomas C."/>
            <person name="van der Nest A."/>
            <person name="van Dijk A."/>
            <person name="van Heerden A."/>
            <person name="van Vuuren N."/>
            <person name="Yilmaz N."/>
            <person name="Duong T.A."/>
            <person name="van der Merwe N.A."/>
            <person name="Wingfield M.J."/>
            <person name="Wingfield B.D."/>
        </authorList>
    </citation>
    <scope>NUCLEOTIDE SEQUENCE [LARGE SCALE GENOMIC DNA]</scope>
    <source>
        <strain evidence="2 3">CMW 18300</strain>
    </source>
</reference>
<evidence type="ECO:0000313" key="3">
    <source>
        <dbReference type="Proteomes" id="UP001583177"/>
    </source>
</evidence>
<evidence type="ECO:0000256" key="1">
    <source>
        <dbReference type="SAM" id="SignalP"/>
    </source>
</evidence>
<keyword evidence="3" id="KW-1185">Reference proteome</keyword>
<organism evidence="2 3">
    <name type="scientific">Diaporthe australafricana</name>
    <dbReference type="NCBI Taxonomy" id="127596"/>
    <lineage>
        <taxon>Eukaryota</taxon>
        <taxon>Fungi</taxon>
        <taxon>Dikarya</taxon>
        <taxon>Ascomycota</taxon>
        <taxon>Pezizomycotina</taxon>
        <taxon>Sordariomycetes</taxon>
        <taxon>Sordariomycetidae</taxon>
        <taxon>Diaporthales</taxon>
        <taxon>Diaporthaceae</taxon>
        <taxon>Diaporthe</taxon>
    </lineage>
</organism>